<protein>
    <submittedName>
        <fullName evidence="8">MFS transporter</fullName>
    </submittedName>
</protein>
<keyword evidence="2 6" id="KW-0812">Transmembrane</keyword>
<comment type="caution">
    <text evidence="8">The sequence shown here is derived from an EMBL/GenBank/DDBJ whole genome shotgun (WGS) entry which is preliminary data.</text>
</comment>
<gene>
    <name evidence="8" type="ORF">NUU61_009348</name>
</gene>
<dbReference type="GeneID" id="81399042"/>
<sequence length="173" mass="19044">MEPEDLETASERDYNAMNSDENSKKGALEAVLDWDGPTDPNNPRNFKTPKKVFITACFASLVCISTFNSSVMSPPSEDLMQDFGISKEVSVLATSLFVLGVAVGPIIFGPASEVLGRKYPLSLGVFLFAIFSIPVAVCEECHYHFCLPVLLRDFRGCPTSNYLFEIGHPTPWL</sequence>
<reference evidence="8" key="2">
    <citation type="journal article" date="2023" name="IMA Fungus">
        <title>Comparative genomic study of the Penicillium genus elucidates a diverse pangenome and 15 lateral gene transfer events.</title>
        <authorList>
            <person name="Petersen C."/>
            <person name="Sorensen T."/>
            <person name="Nielsen M.R."/>
            <person name="Sondergaard T.E."/>
            <person name="Sorensen J.L."/>
            <person name="Fitzpatrick D.A."/>
            <person name="Frisvad J.C."/>
            <person name="Nielsen K.L."/>
        </authorList>
    </citation>
    <scope>NUCLEOTIDE SEQUENCE</scope>
    <source>
        <strain evidence="8">IBT 34128</strain>
    </source>
</reference>
<dbReference type="EMBL" id="JAPMSZ010000011">
    <property type="protein sequence ID" value="KAJ5084769.1"/>
    <property type="molecule type" value="Genomic_DNA"/>
</dbReference>
<dbReference type="InterPro" id="IPR011701">
    <property type="entry name" value="MFS"/>
</dbReference>
<dbReference type="PANTHER" id="PTHR23502:SF47">
    <property type="entry name" value="MAJOR FACILITATOR SUPERFAMILY (MFS) PROFILE DOMAIN-CONTAINING PROTEIN-RELATED"/>
    <property type="match status" value="1"/>
</dbReference>
<reference evidence="8" key="1">
    <citation type="submission" date="2022-11" db="EMBL/GenBank/DDBJ databases">
        <authorList>
            <person name="Petersen C."/>
        </authorList>
    </citation>
    <scope>NUCLEOTIDE SEQUENCE</scope>
    <source>
        <strain evidence="8">IBT 34128</strain>
    </source>
</reference>
<feature type="transmembrane region" description="Helical" evidence="6">
    <location>
        <begin position="52"/>
        <end position="69"/>
    </location>
</feature>
<evidence type="ECO:0000313" key="8">
    <source>
        <dbReference type="EMBL" id="KAJ5084769.1"/>
    </source>
</evidence>
<proteinExistence type="predicted"/>
<dbReference type="Proteomes" id="UP001141434">
    <property type="component" value="Unassembled WGS sequence"/>
</dbReference>
<dbReference type="Gene3D" id="1.20.1250.20">
    <property type="entry name" value="MFS general substrate transporter like domains"/>
    <property type="match status" value="1"/>
</dbReference>
<feature type="transmembrane region" description="Helical" evidence="6">
    <location>
        <begin position="89"/>
        <end position="108"/>
    </location>
</feature>
<dbReference type="Pfam" id="PF07690">
    <property type="entry name" value="MFS_1"/>
    <property type="match status" value="1"/>
</dbReference>
<dbReference type="PROSITE" id="PS50850">
    <property type="entry name" value="MFS"/>
    <property type="match status" value="1"/>
</dbReference>
<dbReference type="InterPro" id="IPR036259">
    <property type="entry name" value="MFS_trans_sf"/>
</dbReference>
<evidence type="ECO:0000313" key="9">
    <source>
        <dbReference type="Proteomes" id="UP001141434"/>
    </source>
</evidence>
<keyword evidence="4 6" id="KW-0472">Membrane</keyword>
<dbReference type="SUPFAM" id="SSF103473">
    <property type="entry name" value="MFS general substrate transporter"/>
    <property type="match status" value="1"/>
</dbReference>
<dbReference type="PANTHER" id="PTHR23502">
    <property type="entry name" value="MAJOR FACILITATOR SUPERFAMILY"/>
    <property type="match status" value="1"/>
</dbReference>
<feature type="domain" description="Major facilitator superfamily (MFS) profile" evidence="7">
    <location>
        <begin position="54"/>
        <end position="173"/>
    </location>
</feature>
<dbReference type="AlphaFoldDB" id="A0A9W9EN44"/>
<keyword evidence="9" id="KW-1185">Reference proteome</keyword>
<evidence type="ECO:0000259" key="7">
    <source>
        <dbReference type="PROSITE" id="PS50850"/>
    </source>
</evidence>
<feature type="region of interest" description="Disordered" evidence="5">
    <location>
        <begin position="1"/>
        <end position="24"/>
    </location>
</feature>
<evidence type="ECO:0000256" key="6">
    <source>
        <dbReference type="SAM" id="Phobius"/>
    </source>
</evidence>
<dbReference type="OrthoDB" id="4509712at2759"/>
<organism evidence="8 9">
    <name type="scientific">Penicillium alfredii</name>
    <dbReference type="NCBI Taxonomy" id="1506179"/>
    <lineage>
        <taxon>Eukaryota</taxon>
        <taxon>Fungi</taxon>
        <taxon>Dikarya</taxon>
        <taxon>Ascomycota</taxon>
        <taxon>Pezizomycotina</taxon>
        <taxon>Eurotiomycetes</taxon>
        <taxon>Eurotiomycetidae</taxon>
        <taxon>Eurotiales</taxon>
        <taxon>Aspergillaceae</taxon>
        <taxon>Penicillium</taxon>
    </lineage>
</organism>
<evidence type="ECO:0000256" key="1">
    <source>
        <dbReference type="ARBA" id="ARBA00004141"/>
    </source>
</evidence>
<name>A0A9W9EN44_9EURO</name>
<evidence type="ECO:0000256" key="2">
    <source>
        <dbReference type="ARBA" id="ARBA00022692"/>
    </source>
</evidence>
<dbReference type="RefSeq" id="XP_056508166.1">
    <property type="nucleotide sequence ID" value="XM_056659873.1"/>
</dbReference>
<evidence type="ECO:0000256" key="4">
    <source>
        <dbReference type="ARBA" id="ARBA00023136"/>
    </source>
</evidence>
<feature type="transmembrane region" description="Helical" evidence="6">
    <location>
        <begin position="120"/>
        <end position="137"/>
    </location>
</feature>
<accession>A0A9W9EN44</accession>
<evidence type="ECO:0000256" key="3">
    <source>
        <dbReference type="ARBA" id="ARBA00022989"/>
    </source>
</evidence>
<dbReference type="InterPro" id="IPR020846">
    <property type="entry name" value="MFS_dom"/>
</dbReference>
<comment type="subcellular location">
    <subcellularLocation>
        <location evidence="1">Membrane</location>
        <topology evidence="1">Multi-pass membrane protein</topology>
    </subcellularLocation>
</comment>
<dbReference type="GO" id="GO:0022857">
    <property type="term" value="F:transmembrane transporter activity"/>
    <property type="evidence" value="ECO:0007669"/>
    <property type="project" value="InterPro"/>
</dbReference>
<dbReference type="GO" id="GO:0005886">
    <property type="term" value="C:plasma membrane"/>
    <property type="evidence" value="ECO:0007669"/>
    <property type="project" value="TreeGrafter"/>
</dbReference>
<keyword evidence="3 6" id="KW-1133">Transmembrane helix</keyword>
<evidence type="ECO:0000256" key="5">
    <source>
        <dbReference type="SAM" id="MobiDB-lite"/>
    </source>
</evidence>